<evidence type="ECO:0000256" key="9">
    <source>
        <dbReference type="SAM" id="MobiDB-lite"/>
    </source>
</evidence>
<feature type="binding site" evidence="8">
    <location>
        <position position="232"/>
    </location>
    <ligand>
        <name>adenosylcob(III)alamin</name>
        <dbReference type="ChEBI" id="CHEBI:18408"/>
    </ligand>
</feature>
<gene>
    <name evidence="8" type="primary">eutC</name>
    <name evidence="10" type="ORF">HMPREF0179_01874</name>
</gene>
<dbReference type="Gene3D" id="1.10.30.40">
    <property type="entry name" value="Ethanolamine ammonia-lyase light chain (EutC), N-terminal domain"/>
    <property type="match status" value="1"/>
</dbReference>
<dbReference type="InterPro" id="IPR042255">
    <property type="entry name" value="EutC_N"/>
</dbReference>
<keyword evidence="11" id="KW-1185">Reference proteome</keyword>
<dbReference type="GO" id="GO:0008851">
    <property type="term" value="F:ethanolamine ammonia-lyase activity"/>
    <property type="evidence" value="ECO:0007669"/>
    <property type="project" value="UniProtKB-UniRule"/>
</dbReference>
<dbReference type="InterPro" id="IPR009246">
    <property type="entry name" value="EutC"/>
</dbReference>
<evidence type="ECO:0000313" key="11">
    <source>
        <dbReference type="Proteomes" id="UP000006034"/>
    </source>
</evidence>
<dbReference type="GO" id="GO:0031419">
    <property type="term" value="F:cobalamin binding"/>
    <property type="evidence" value="ECO:0007669"/>
    <property type="project" value="UniProtKB-UniRule"/>
</dbReference>
<evidence type="ECO:0000256" key="7">
    <source>
        <dbReference type="ARBA" id="ARBA00069181"/>
    </source>
</evidence>
<comment type="catalytic activity">
    <reaction evidence="5 8">
        <text>ethanolamine = acetaldehyde + NH4(+)</text>
        <dbReference type="Rhea" id="RHEA:15313"/>
        <dbReference type="ChEBI" id="CHEBI:15343"/>
        <dbReference type="ChEBI" id="CHEBI:28938"/>
        <dbReference type="ChEBI" id="CHEBI:57603"/>
        <dbReference type="EC" id="4.3.1.7"/>
    </reaction>
</comment>
<comment type="caution">
    <text evidence="8">Lacks conserved residue(s) required for the propagation of feature annotation.</text>
</comment>
<dbReference type="FunFam" id="3.40.50.11240:FF:000001">
    <property type="entry name" value="Ethanolamine ammonia-lyase light chain"/>
    <property type="match status" value="1"/>
</dbReference>
<keyword evidence="3 8" id="KW-0170">Cobalt</keyword>
<comment type="similarity">
    <text evidence="8">Belongs to the EutC family.</text>
</comment>
<evidence type="ECO:0000313" key="10">
    <source>
        <dbReference type="EMBL" id="EFV44313.1"/>
    </source>
</evidence>
<keyword evidence="4 8" id="KW-1283">Bacterial microcompartment</keyword>
<comment type="subcellular location">
    <subcellularLocation>
        <location evidence="8">Bacterial microcompartment</location>
    </subcellularLocation>
</comment>
<dbReference type="EC" id="4.3.1.7" evidence="6 8"/>
<sequence>MREQDVERIAAEVLAALREGAPAGADRPVGHGETGTGVVPSAGRGGQPEAAHTGMPTAQDEGRDGGGTLPDLAGPEFRRGCFIASPHRRDVIDDFVSHTGARIATGTVGTRPPTRACLRFLADHARSKGTVFKEVPEEWISGHGLWSVSTLAEDKDTYLTRPDLGRLLSEESLRELKRRYADAPQVVIVLSDGLSTDALLANYEEILPPLLNGLKQAGIRAGAPLFLRHGRVKAEDRIGEAVGCDVVVMLVGERPGLGQSESMSCYAVYRPTADTLESDRSVLSNIHREGTPPVEAAAVIVDLVRDMLHWKASGIKLNRRQAGDAGA</sequence>
<dbReference type="EMBL" id="ADCP02000001">
    <property type="protein sequence ID" value="EFV44313.1"/>
    <property type="molecule type" value="Genomic_DNA"/>
</dbReference>
<dbReference type="OrthoDB" id="114248at2"/>
<dbReference type="HOGENOM" id="CLU_068224_2_0_7"/>
<reference evidence="10 11" key="1">
    <citation type="submission" date="2010-10" db="EMBL/GenBank/DDBJ databases">
        <authorList>
            <consortium name="The Broad Institute Genome Sequencing Platform"/>
            <person name="Ward D."/>
            <person name="Earl A."/>
            <person name="Feldgarden M."/>
            <person name="Young S.K."/>
            <person name="Gargeya S."/>
            <person name="Zeng Q."/>
            <person name="Alvarado L."/>
            <person name="Berlin A."/>
            <person name="Bochicchio J."/>
            <person name="Chapman S.B."/>
            <person name="Chen Z."/>
            <person name="Freedman E."/>
            <person name="Gellesch M."/>
            <person name="Goldberg J."/>
            <person name="Griggs A."/>
            <person name="Gujja S."/>
            <person name="Heilman E."/>
            <person name="Heiman D."/>
            <person name="Howarth C."/>
            <person name="Mehta T."/>
            <person name="Neiman D."/>
            <person name="Pearson M."/>
            <person name="Roberts A."/>
            <person name="Saif S."/>
            <person name="Shea T."/>
            <person name="Shenoy N."/>
            <person name="Sisk P."/>
            <person name="Stolte C."/>
            <person name="Sykes S."/>
            <person name="White J."/>
            <person name="Yandava C."/>
            <person name="Allen-Vercoe E."/>
            <person name="Sibley C."/>
            <person name="Ambrose C.E."/>
            <person name="Strauss J."/>
            <person name="Daigneault M."/>
            <person name="Haas B."/>
            <person name="Nusbaum C."/>
            <person name="Birren B."/>
        </authorList>
    </citation>
    <scope>NUCLEOTIDE SEQUENCE [LARGE SCALE GENOMIC DNA]</scope>
    <source>
        <strain evidence="10 11">3_1_6</strain>
    </source>
</reference>
<comment type="caution">
    <text evidence="10">The sequence shown here is derived from an EMBL/GenBank/DDBJ whole genome shotgun (WGS) entry which is preliminary data.</text>
</comment>
<dbReference type="GO" id="GO:0046336">
    <property type="term" value="P:ethanolamine catabolic process"/>
    <property type="evidence" value="ECO:0007669"/>
    <property type="project" value="UniProtKB-UniRule"/>
</dbReference>
<comment type="pathway">
    <text evidence="8">Amine and polyamine degradation; ethanolamine degradation.</text>
</comment>
<dbReference type="PANTHER" id="PTHR39330:SF1">
    <property type="entry name" value="ETHANOLAMINE AMMONIA-LYASE SMALL SUBUNIT"/>
    <property type="match status" value="1"/>
</dbReference>
<dbReference type="PANTHER" id="PTHR39330">
    <property type="entry name" value="ETHANOLAMINE AMMONIA-LYASE LIGHT CHAIN"/>
    <property type="match status" value="1"/>
</dbReference>
<dbReference type="GeneID" id="78084143"/>
<dbReference type="STRING" id="563192.HMPREF0179_01874"/>
<comment type="cofactor">
    <cofactor evidence="8">
        <name>adenosylcob(III)alamin</name>
        <dbReference type="ChEBI" id="CHEBI:18408"/>
    </cofactor>
    <text evidence="8">Binds between the large and small subunits.</text>
</comment>
<name>E5Y6R1_BILW3</name>
<dbReference type="AlphaFoldDB" id="E5Y6R1"/>
<dbReference type="UniPathway" id="UPA00560"/>
<organism evidence="10 11">
    <name type="scientific">Bilophila wadsworthia (strain 3_1_6)</name>
    <dbReference type="NCBI Taxonomy" id="563192"/>
    <lineage>
        <taxon>Bacteria</taxon>
        <taxon>Pseudomonadati</taxon>
        <taxon>Thermodesulfobacteriota</taxon>
        <taxon>Desulfovibrionia</taxon>
        <taxon>Desulfovibrionales</taxon>
        <taxon>Desulfovibrionaceae</taxon>
        <taxon>Bilophila</taxon>
    </lineage>
</organism>
<dbReference type="Pfam" id="PF05985">
    <property type="entry name" value="EutC"/>
    <property type="match status" value="1"/>
</dbReference>
<comment type="subunit">
    <text evidence="8">The basic unit is a heterodimer which dimerizes to form tetramers. The heterotetramers trimerize; 6 large subunits form a core ring with 6 small subunits projecting outwards.</text>
</comment>
<evidence type="ECO:0000256" key="3">
    <source>
        <dbReference type="ARBA" id="ARBA00023285"/>
    </source>
</evidence>
<dbReference type="GO" id="GO:0009350">
    <property type="term" value="C:ethanolamine ammonia-lyase complex"/>
    <property type="evidence" value="ECO:0007669"/>
    <property type="project" value="UniProtKB-UniRule"/>
</dbReference>
<proteinExistence type="inferred from homology"/>
<evidence type="ECO:0000256" key="8">
    <source>
        <dbReference type="HAMAP-Rule" id="MF_00601"/>
    </source>
</evidence>
<keyword evidence="1 8" id="KW-0846">Cobalamin</keyword>
<reference evidence="10 11" key="2">
    <citation type="submission" date="2013-04" db="EMBL/GenBank/DDBJ databases">
        <title>The Genome Sequence of Bilophila wadsworthia 3_1_6.</title>
        <authorList>
            <consortium name="The Broad Institute Genomics Platform"/>
            <person name="Earl A."/>
            <person name="Ward D."/>
            <person name="Feldgarden M."/>
            <person name="Gevers D."/>
            <person name="Sibley C."/>
            <person name="Strauss J."/>
            <person name="Allen-Vercoe E."/>
            <person name="Walker B."/>
            <person name="Young S."/>
            <person name="Zeng Q."/>
            <person name="Gargeya S."/>
            <person name="Fitzgerald M."/>
            <person name="Haas B."/>
            <person name="Abouelleil A."/>
            <person name="Allen A.W."/>
            <person name="Alvarado L."/>
            <person name="Arachchi H.M."/>
            <person name="Berlin A.M."/>
            <person name="Chapman S.B."/>
            <person name="Gainer-Dewar J."/>
            <person name="Goldberg J."/>
            <person name="Griggs A."/>
            <person name="Gujja S."/>
            <person name="Hansen M."/>
            <person name="Howarth C."/>
            <person name="Imamovic A."/>
            <person name="Ireland A."/>
            <person name="Larimer J."/>
            <person name="McCowan C."/>
            <person name="Murphy C."/>
            <person name="Pearson M."/>
            <person name="Poon T.W."/>
            <person name="Priest M."/>
            <person name="Roberts A."/>
            <person name="Saif S."/>
            <person name="Shea T."/>
            <person name="Sisk P."/>
            <person name="Sykes S."/>
            <person name="Wortman J."/>
            <person name="Nusbaum C."/>
            <person name="Birren B."/>
        </authorList>
    </citation>
    <scope>NUCLEOTIDE SEQUENCE [LARGE SCALE GENOMIC DNA]</scope>
    <source>
        <strain evidence="10 11">3_1_6</strain>
    </source>
</reference>
<comment type="function">
    <text evidence="8">Catalyzes the deamination of various vicinal amino-alcohols to oxo compounds. Allows this organism to utilize ethanolamine as the sole source of nitrogen and carbon in the presence of external vitamin B12.</text>
</comment>
<dbReference type="RefSeq" id="WP_005027544.1">
    <property type="nucleotide sequence ID" value="NZ_KE150238.1"/>
</dbReference>
<feature type="region of interest" description="Disordered" evidence="9">
    <location>
        <begin position="18"/>
        <end position="73"/>
    </location>
</feature>
<dbReference type="HAMAP" id="MF_00601">
    <property type="entry name" value="EutC"/>
    <property type="match status" value="1"/>
</dbReference>
<dbReference type="Gene3D" id="3.40.50.11240">
    <property type="entry name" value="Ethanolamine ammonia-lyase light chain (EutC)"/>
    <property type="match status" value="1"/>
</dbReference>
<dbReference type="GO" id="GO:0006520">
    <property type="term" value="P:amino acid metabolic process"/>
    <property type="evidence" value="ECO:0007669"/>
    <property type="project" value="InterPro"/>
</dbReference>
<dbReference type="eggNOG" id="COG4302">
    <property type="taxonomic scope" value="Bacteria"/>
</dbReference>
<accession>E5Y6R1</accession>
<evidence type="ECO:0000256" key="6">
    <source>
        <dbReference type="ARBA" id="ARBA00067005"/>
    </source>
</evidence>
<evidence type="ECO:0000256" key="1">
    <source>
        <dbReference type="ARBA" id="ARBA00022628"/>
    </source>
</evidence>
<evidence type="ECO:0000256" key="4">
    <source>
        <dbReference type="ARBA" id="ARBA00024446"/>
    </source>
</evidence>
<dbReference type="Proteomes" id="UP000006034">
    <property type="component" value="Unassembled WGS sequence"/>
</dbReference>
<feature type="binding site" evidence="8">
    <location>
        <position position="253"/>
    </location>
    <ligand>
        <name>adenosylcob(III)alamin</name>
        <dbReference type="ChEBI" id="CHEBI:18408"/>
    </ligand>
</feature>
<dbReference type="GO" id="GO:0031471">
    <property type="term" value="C:ethanolamine degradation polyhedral organelle"/>
    <property type="evidence" value="ECO:0007669"/>
    <property type="project" value="UniProtKB-UniRule"/>
</dbReference>
<dbReference type="NCBIfam" id="NF003971">
    <property type="entry name" value="PRK05465.1"/>
    <property type="match status" value="1"/>
</dbReference>
<evidence type="ECO:0000256" key="2">
    <source>
        <dbReference type="ARBA" id="ARBA00023239"/>
    </source>
</evidence>
<keyword evidence="2 8" id="KW-0456">Lyase</keyword>
<protein>
    <recommendedName>
        <fullName evidence="7 8">Ethanolamine ammonia-lyase small subunit</fullName>
        <shortName evidence="8">EAL small subunit</shortName>
        <ecNumber evidence="6 8">4.3.1.7</ecNumber>
    </recommendedName>
</protein>
<evidence type="ECO:0000256" key="5">
    <source>
        <dbReference type="ARBA" id="ARBA00052081"/>
    </source>
</evidence>
<dbReference type="InterPro" id="IPR042251">
    <property type="entry name" value="EutC_C"/>
</dbReference>